<feature type="region of interest" description="Disordered" evidence="1">
    <location>
        <begin position="293"/>
        <end position="313"/>
    </location>
</feature>
<accession>A0A225W9D5</accession>
<organism evidence="4 5">
    <name type="scientific">Phytophthora megakarya</name>
    <dbReference type="NCBI Taxonomy" id="4795"/>
    <lineage>
        <taxon>Eukaryota</taxon>
        <taxon>Sar</taxon>
        <taxon>Stramenopiles</taxon>
        <taxon>Oomycota</taxon>
        <taxon>Peronosporomycetes</taxon>
        <taxon>Peronosporales</taxon>
        <taxon>Peronosporaceae</taxon>
        <taxon>Phytophthora</taxon>
    </lineage>
</organism>
<evidence type="ECO:0000313" key="4">
    <source>
        <dbReference type="EMBL" id="OWZ13769.1"/>
    </source>
</evidence>
<dbReference type="GO" id="GO:0003964">
    <property type="term" value="F:RNA-directed DNA polymerase activity"/>
    <property type="evidence" value="ECO:0007669"/>
    <property type="project" value="UniProtKB-KW"/>
</dbReference>
<dbReference type="Proteomes" id="UP000198211">
    <property type="component" value="Unassembled WGS sequence"/>
</dbReference>
<dbReference type="EMBL" id="NBNE01001498">
    <property type="protein sequence ID" value="OWZ13769.1"/>
    <property type="molecule type" value="Genomic_DNA"/>
</dbReference>
<evidence type="ECO:0000259" key="2">
    <source>
        <dbReference type="Pfam" id="PF00078"/>
    </source>
</evidence>
<protein>
    <submittedName>
        <fullName evidence="4">Reverse transcriptase</fullName>
    </submittedName>
</protein>
<feature type="domain" description="Reverse transcriptase" evidence="2">
    <location>
        <begin position="194"/>
        <end position="366"/>
    </location>
</feature>
<keyword evidence="4" id="KW-0695">RNA-directed DNA polymerase</keyword>
<evidence type="ECO:0000259" key="3">
    <source>
        <dbReference type="Pfam" id="PF17919"/>
    </source>
</evidence>
<reference evidence="5" key="1">
    <citation type="submission" date="2017-03" db="EMBL/GenBank/DDBJ databases">
        <title>Phytopthora megakarya and P. palmivora, two closely related causual agents of cacao black pod achieved similar genome size and gene model numbers by different mechanisms.</title>
        <authorList>
            <person name="Ali S."/>
            <person name="Shao J."/>
            <person name="Larry D.J."/>
            <person name="Kronmiller B."/>
            <person name="Shen D."/>
            <person name="Strem M.D."/>
            <person name="Melnick R.L."/>
            <person name="Guiltinan M.J."/>
            <person name="Tyler B.M."/>
            <person name="Meinhardt L.W."/>
            <person name="Bailey B.A."/>
        </authorList>
    </citation>
    <scope>NUCLEOTIDE SEQUENCE [LARGE SCALE GENOMIC DNA]</scope>
    <source>
        <strain evidence="5">zdho120</strain>
    </source>
</reference>
<name>A0A225W9D5_9STRA</name>
<dbReference type="Pfam" id="PF17919">
    <property type="entry name" value="RT_RNaseH_2"/>
    <property type="match status" value="1"/>
</dbReference>
<dbReference type="InterPro" id="IPR043128">
    <property type="entry name" value="Rev_trsase/Diguanyl_cyclase"/>
</dbReference>
<evidence type="ECO:0000313" key="5">
    <source>
        <dbReference type="Proteomes" id="UP000198211"/>
    </source>
</evidence>
<dbReference type="Gene3D" id="3.30.70.270">
    <property type="match status" value="2"/>
</dbReference>
<sequence>MIVLSASAKESITVQDIAGEESAKFQPKEESRINTTEPKGETKSDREQPRSTELGGTQVEPKEEADDAMDVAVCYLEGGDIFSEDVENNMAPAGSEGYHEGRTIDDIQVDDPHATPEERKRLRNAFPPPAFGAICDIDVGTAKPVAQRCRRVAPQFREKLSMLIHGLLSTKIITTSTSPWASPIVVIIKANGVDIRLCIDYQVVNSLTRLVVYRMPLMNDLLEDLDNALWYGSLDMASAFWVVSMTPRARLVSAFITPFGLFEWTRISFGLKNAPQTYQRIVDNGYMRIKPDQDRSSPVDIFEEGEPEPKPKASVLGRRSYVDEILVTGDTWDSMCNRVDKLLDKLSISVAKSYWGRRKVAYLGHEVSSAGLEAIPKELDTIDNLPFPTKPKAMQSFLGCLNYYSRFIEDFAVYSAILYELREAHFHAVAKLDAEKARKTRNDDSQITGGERDRWARAKNAFTMLEAKIIATPVLKHFNTEGTPVIVLYAYKSAVSAALMQEHDGVYHPVTFTSHTLKENELNYGVMYWLFCESWTSGFAAGYQIDQGLVTILDIGLAALVERVRRSTG</sequence>
<evidence type="ECO:0000256" key="1">
    <source>
        <dbReference type="SAM" id="MobiDB-lite"/>
    </source>
</evidence>
<dbReference type="InterPro" id="IPR043502">
    <property type="entry name" value="DNA/RNA_pol_sf"/>
</dbReference>
<dbReference type="CDD" id="cd01647">
    <property type="entry name" value="RT_LTR"/>
    <property type="match status" value="1"/>
</dbReference>
<dbReference type="InterPro" id="IPR051320">
    <property type="entry name" value="Viral_Replic_Matur_Polypro"/>
</dbReference>
<dbReference type="AlphaFoldDB" id="A0A225W9D5"/>
<dbReference type="Pfam" id="PF00078">
    <property type="entry name" value="RVT_1"/>
    <property type="match status" value="1"/>
</dbReference>
<dbReference type="SUPFAM" id="SSF56672">
    <property type="entry name" value="DNA/RNA polymerases"/>
    <property type="match status" value="1"/>
</dbReference>
<feature type="domain" description="Reverse transcriptase/retrotransposon-derived protein RNase H-like" evidence="3">
    <location>
        <begin position="458"/>
        <end position="527"/>
    </location>
</feature>
<dbReference type="Gene3D" id="3.10.10.10">
    <property type="entry name" value="HIV Type 1 Reverse Transcriptase, subunit A, domain 1"/>
    <property type="match status" value="1"/>
</dbReference>
<keyword evidence="4" id="KW-0808">Transferase</keyword>
<gene>
    <name evidence="4" type="ORF">PHMEG_00012850</name>
</gene>
<dbReference type="PANTHER" id="PTHR33064:SF37">
    <property type="entry name" value="RIBONUCLEASE H"/>
    <property type="match status" value="1"/>
</dbReference>
<proteinExistence type="predicted"/>
<dbReference type="InterPro" id="IPR041577">
    <property type="entry name" value="RT_RNaseH_2"/>
</dbReference>
<keyword evidence="4" id="KW-0548">Nucleotidyltransferase</keyword>
<comment type="caution">
    <text evidence="4">The sequence shown here is derived from an EMBL/GenBank/DDBJ whole genome shotgun (WGS) entry which is preliminary data.</text>
</comment>
<keyword evidence="5" id="KW-1185">Reference proteome</keyword>
<feature type="compositionally biased region" description="Basic and acidic residues" evidence="1">
    <location>
        <begin position="21"/>
        <end position="50"/>
    </location>
</feature>
<feature type="region of interest" description="Disordered" evidence="1">
    <location>
        <begin position="1"/>
        <end position="66"/>
    </location>
</feature>
<dbReference type="InterPro" id="IPR000477">
    <property type="entry name" value="RT_dom"/>
</dbReference>
<dbReference type="PANTHER" id="PTHR33064">
    <property type="entry name" value="POL PROTEIN"/>
    <property type="match status" value="1"/>
</dbReference>